<reference evidence="1 2" key="1">
    <citation type="submission" date="2016-10" db="EMBL/GenBank/DDBJ databases">
        <authorList>
            <person name="de Groot N.N."/>
        </authorList>
    </citation>
    <scope>NUCLEOTIDE SEQUENCE [LARGE SCALE GENOMIC DNA]</scope>
    <source>
        <strain evidence="1 2">DSM 23310</strain>
    </source>
</reference>
<gene>
    <name evidence="1" type="ORF">SAMN05660923_02989</name>
</gene>
<dbReference type="OrthoDB" id="9950779at2"/>
<protein>
    <submittedName>
        <fullName evidence="1">Uncharacterized protein</fullName>
    </submittedName>
</protein>
<dbReference type="RefSeq" id="WP_093755054.1">
    <property type="nucleotide sequence ID" value="NZ_FNNG01000022.1"/>
</dbReference>
<evidence type="ECO:0000313" key="1">
    <source>
        <dbReference type="EMBL" id="SDX81442.1"/>
    </source>
</evidence>
<sequence length="96" mass="11465">MIVVIFLQTLKQPLFMEYKERILFYDNHFLPCPMLENPKYIEEMAKRTEVKSTDLQSPEDVEDLVAKTKLCAEQWKDKADELWQEVLEEKEEIVKG</sequence>
<evidence type="ECO:0000313" key="2">
    <source>
        <dbReference type="Proteomes" id="UP000198828"/>
    </source>
</evidence>
<dbReference type="EMBL" id="FNNG01000022">
    <property type="protein sequence ID" value="SDX81442.1"/>
    <property type="molecule type" value="Genomic_DNA"/>
</dbReference>
<dbReference type="AlphaFoldDB" id="A0A1H3ERR6"/>
<accession>A0A1H3ERR6</accession>
<name>A0A1H3ERR6_9FIRM</name>
<organism evidence="1 2">
    <name type="scientific">Tepidimicrobium xylanilyticum</name>
    <dbReference type="NCBI Taxonomy" id="1123352"/>
    <lineage>
        <taxon>Bacteria</taxon>
        <taxon>Bacillati</taxon>
        <taxon>Bacillota</taxon>
        <taxon>Tissierellia</taxon>
        <taxon>Tissierellales</taxon>
        <taxon>Tepidimicrobiaceae</taxon>
        <taxon>Tepidimicrobium</taxon>
    </lineage>
</organism>
<dbReference type="Proteomes" id="UP000198828">
    <property type="component" value="Unassembled WGS sequence"/>
</dbReference>
<keyword evidence="2" id="KW-1185">Reference proteome</keyword>
<proteinExistence type="predicted"/>